<dbReference type="PANTHER" id="PTHR36174">
    <property type="entry name" value="LIPID II:GLYCINE GLYCYLTRANSFERASE"/>
    <property type="match status" value="1"/>
</dbReference>
<dbReference type="OrthoDB" id="116151at2"/>
<dbReference type="InterPro" id="IPR016181">
    <property type="entry name" value="Acyl_CoA_acyltransferase"/>
</dbReference>
<evidence type="ECO:0000313" key="2">
    <source>
        <dbReference type="EMBL" id="PQA54142.1"/>
    </source>
</evidence>
<dbReference type="Pfam" id="PF13480">
    <property type="entry name" value="Acetyltransf_6"/>
    <property type="match status" value="1"/>
</dbReference>
<dbReference type="GO" id="GO:0016740">
    <property type="term" value="F:transferase activity"/>
    <property type="evidence" value="ECO:0007669"/>
    <property type="project" value="UniProtKB-KW"/>
</dbReference>
<dbReference type="PANTHER" id="PTHR36174:SF1">
    <property type="entry name" value="LIPID II:GLYCINE GLYCYLTRANSFERASE"/>
    <property type="match status" value="1"/>
</dbReference>
<dbReference type="Proteomes" id="UP000239590">
    <property type="component" value="Unassembled WGS sequence"/>
</dbReference>
<dbReference type="SUPFAM" id="SSF55729">
    <property type="entry name" value="Acyl-CoA N-acyltransferases (Nat)"/>
    <property type="match status" value="1"/>
</dbReference>
<proteinExistence type="predicted"/>
<feature type="domain" description="BioF2-like acetyltransferase" evidence="1">
    <location>
        <begin position="167"/>
        <end position="274"/>
    </location>
</feature>
<comment type="caution">
    <text evidence="2">The sequence shown here is derived from an EMBL/GenBank/DDBJ whole genome shotgun (WGS) entry which is preliminary data.</text>
</comment>
<reference evidence="3" key="1">
    <citation type="submission" date="2018-02" db="EMBL/GenBank/DDBJ databases">
        <title>Genome sequencing of Solimonas sp. HR-BB.</title>
        <authorList>
            <person name="Lee Y."/>
            <person name="Jeon C.O."/>
        </authorList>
    </citation>
    <scope>NUCLEOTIDE SEQUENCE [LARGE SCALE GENOMIC DNA]</scope>
    <source>
        <strain evidence="3">HR-U</strain>
    </source>
</reference>
<gene>
    <name evidence="2" type="ORF">C5O19_23560</name>
</gene>
<sequence>MIHHLRRSQVDVQAYDACVEQSEWGTIYGLSWWLDQVSPDWECLVWQEQSSQLYRAVLPVPVQRRYGIRMVHQPLFCQFLALYSAESLPVAIQKDFIKALLANYALIATYQLNFPEASILSSFPALNLRQLHTHLLSLDAPYEILYQGYNRDRKMNVKRAYQADWTCREGSDITPLAEFFRQHHAHQIEGGVHPGAYALLKTLFEACEKRGYSDLWYAEKDSRVEAGAWFVTFQQRTLYLFNAATPEGRKANARTFLIDQFIRQQAGRQAWFDFESANVPSIAEFYASFGSHVVAYYELRSNRLPKIIQWLWKLKNRLLR</sequence>
<evidence type="ECO:0000259" key="1">
    <source>
        <dbReference type="Pfam" id="PF13480"/>
    </source>
</evidence>
<keyword evidence="3" id="KW-1185">Reference proteome</keyword>
<dbReference type="Gene3D" id="3.40.630.30">
    <property type="match status" value="1"/>
</dbReference>
<dbReference type="InterPro" id="IPR050644">
    <property type="entry name" value="PG_Glycine_Bridge_Synth"/>
</dbReference>
<keyword evidence="2" id="KW-0808">Transferase</keyword>
<dbReference type="EMBL" id="PTRA01000007">
    <property type="protein sequence ID" value="PQA54142.1"/>
    <property type="molecule type" value="Genomic_DNA"/>
</dbReference>
<dbReference type="AlphaFoldDB" id="A0A2S7IFZ5"/>
<protein>
    <submittedName>
        <fullName evidence="2">GNAT family N-acetyltransferase</fullName>
    </submittedName>
</protein>
<accession>A0A2S7IFZ5</accession>
<name>A0A2S7IFZ5_9BACT</name>
<organism evidence="2 3">
    <name type="scientific">Siphonobacter curvatus</name>
    <dbReference type="NCBI Taxonomy" id="2094562"/>
    <lineage>
        <taxon>Bacteria</taxon>
        <taxon>Pseudomonadati</taxon>
        <taxon>Bacteroidota</taxon>
        <taxon>Cytophagia</taxon>
        <taxon>Cytophagales</taxon>
        <taxon>Cytophagaceae</taxon>
        <taxon>Siphonobacter</taxon>
    </lineage>
</organism>
<dbReference type="InterPro" id="IPR038740">
    <property type="entry name" value="BioF2-like_GNAT_dom"/>
</dbReference>
<dbReference type="RefSeq" id="WP_104715833.1">
    <property type="nucleotide sequence ID" value="NZ_PTRA01000007.1"/>
</dbReference>
<evidence type="ECO:0000313" key="3">
    <source>
        <dbReference type="Proteomes" id="UP000239590"/>
    </source>
</evidence>